<reference evidence="1" key="1">
    <citation type="journal article" date="2016" name="Nat. Genet.">
        <title>A high-quality carrot genome assembly provides new insights into carotenoid accumulation and asterid genome evolution.</title>
        <authorList>
            <person name="Iorizzo M."/>
            <person name="Ellison S."/>
            <person name="Senalik D."/>
            <person name="Zeng P."/>
            <person name="Satapoomin P."/>
            <person name="Huang J."/>
            <person name="Bowman M."/>
            <person name="Iovene M."/>
            <person name="Sanseverino W."/>
            <person name="Cavagnaro P."/>
            <person name="Yildiz M."/>
            <person name="Macko-Podgorni A."/>
            <person name="Moranska E."/>
            <person name="Grzebelus E."/>
            <person name="Grzebelus D."/>
            <person name="Ashrafi H."/>
            <person name="Zheng Z."/>
            <person name="Cheng S."/>
            <person name="Spooner D."/>
            <person name="Van Deynze A."/>
            <person name="Simon P."/>
        </authorList>
    </citation>
    <scope>NUCLEOTIDE SEQUENCE [LARGE SCALE GENOMIC DNA]</scope>
    <source>
        <tissue evidence="1">Leaf</tissue>
    </source>
</reference>
<proteinExistence type="predicted"/>
<organism evidence="1">
    <name type="scientific">Daucus carota subsp. sativus</name>
    <name type="common">Carrot</name>
    <dbReference type="NCBI Taxonomy" id="79200"/>
    <lineage>
        <taxon>Eukaryota</taxon>
        <taxon>Viridiplantae</taxon>
        <taxon>Streptophyta</taxon>
        <taxon>Embryophyta</taxon>
        <taxon>Tracheophyta</taxon>
        <taxon>Spermatophyta</taxon>
        <taxon>Magnoliopsida</taxon>
        <taxon>eudicotyledons</taxon>
        <taxon>Gunneridae</taxon>
        <taxon>Pentapetalae</taxon>
        <taxon>asterids</taxon>
        <taxon>campanulids</taxon>
        <taxon>Apiales</taxon>
        <taxon>Apiaceae</taxon>
        <taxon>Apioideae</taxon>
        <taxon>Scandiceae</taxon>
        <taxon>Daucinae</taxon>
        <taxon>Daucus</taxon>
        <taxon>Daucus sect. Daucus</taxon>
    </lineage>
</organism>
<dbReference type="OMA" id="AINCELP"/>
<protein>
    <submittedName>
        <fullName evidence="1">Uncharacterized protein</fullName>
    </submittedName>
</protein>
<name>A0A162AIG0_DAUCS</name>
<evidence type="ECO:0000313" key="1">
    <source>
        <dbReference type="EMBL" id="KZN01401.1"/>
    </source>
</evidence>
<dbReference type="EMBL" id="LNRQ01000003">
    <property type="protein sequence ID" value="KZN01401.1"/>
    <property type="molecule type" value="Genomic_DNA"/>
</dbReference>
<accession>A0A162AIG0</accession>
<comment type="caution">
    <text evidence="1">The sequence shown here is derived from an EMBL/GenBank/DDBJ whole genome shotgun (WGS) entry which is preliminary data.</text>
</comment>
<sequence length="198" mass="21647">MTVEQAVGTFIARPRNLLREVKANGDRVKSGAVKGSKKNGARKMKKMNELVSEPAELVVNIGPDFPPALKRLWLWASDALKDGRSQPFQLSQEAFGSTDKRCLFKSDISALCFEGEISESVISMFINILQEKLRKHKMTDMISFVDPAKIGAINCELPPPSPIEHSSASKTTTSLQTAIDGSGQRWCATRGLTGIAVQ</sequence>
<dbReference type="AlphaFoldDB" id="A0A162AIG0"/>
<gene>
    <name evidence="1" type="ORF">DCAR_010155</name>
</gene>
<dbReference type="Gramene" id="KZN01401">
    <property type="protein sequence ID" value="KZN01401"/>
    <property type="gene ID" value="DCAR_010155"/>
</dbReference>